<protein>
    <recommendedName>
        <fullName evidence="4">DUF5641 domain-containing protein</fullName>
    </recommendedName>
</protein>
<feature type="region of interest" description="Disordered" evidence="1">
    <location>
        <begin position="142"/>
        <end position="162"/>
    </location>
</feature>
<sequence>MDNAGTEMFGESEKEARAAQDQNIWQKFNEKIERRLDGAVLASITDSIPHKPARETHQAEFKKDSQGCPLQGELVLINDSLQPRQLWKMGRRHQALSNAKGRIREAIIQLRSRRLIQRPISLLIPLELEDEAMPFHHYIETTEVPSSGPTTDNQEARSNDNNIVLSTTSSRYNLKKRRTINYNEHGDTTRSSFEDISSTSNLLQISLVRLLAGPVMSNINKLSYNWRIQCIQGGINQYSSEETPYEICAEQYSVQMDNPAINETIRFPAEIVLH</sequence>
<evidence type="ECO:0000313" key="2">
    <source>
        <dbReference type="EMBL" id="KAK6760869.1"/>
    </source>
</evidence>
<reference evidence="2 3" key="1">
    <citation type="submission" date="2023-08" db="EMBL/GenBank/DDBJ databases">
        <title>A Necator americanus chromosomal reference genome.</title>
        <authorList>
            <person name="Ilik V."/>
            <person name="Petrzelkova K.J."/>
            <person name="Pardy F."/>
            <person name="Fuh T."/>
            <person name="Niatou-Singa F.S."/>
            <person name="Gouil Q."/>
            <person name="Baker L."/>
            <person name="Ritchie M.E."/>
            <person name="Jex A.R."/>
            <person name="Gazzola D."/>
            <person name="Li H."/>
            <person name="Toshio Fujiwara R."/>
            <person name="Zhan B."/>
            <person name="Aroian R.V."/>
            <person name="Pafco B."/>
            <person name="Schwarz E.M."/>
        </authorList>
    </citation>
    <scope>NUCLEOTIDE SEQUENCE [LARGE SCALE GENOMIC DNA]</scope>
    <source>
        <strain evidence="2 3">Aroian</strain>
        <tissue evidence="2">Whole animal</tissue>
    </source>
</reference>
<dbReference type="Proteomes" id="UP001303046">
    <property type="component" value="Unassembled WGS sequence"/>
</dbReference>
<evidence type="ECO:0000313" key="3">
    <source>
        <dbReference type="Proteomes" id="UP001303046"/>
    </source>
</evidence>
<keyword evidence="3" id="KW-1185">Reference proteome</keyword>
<dbReference type="EMBL" id="JAVFWL010000006">
    <property type="protein sequence ID" value="KAK6760869.1"/>
    <property type="molecule type" value="Genomic_DNA"/>
</dbReference>
<organism evidence="2 3">
    <name type="scientific">Necator americanus</name>
    <name type="common">Human hookworm</name>
    <dbReference type="NCBI Taxonomy" id="51031"/>
    <lineage>
        <taxon>Eukaryota</taxon>
        <taxon>Metazoa</taxon>
        <taxon>Ecdysozoa</taxon>
        <taxon>Nematoda</taxon>
        <taxon>Chromadorea</taxon>
        <taxon>Rhabditida</taxon>
        <taxon>Rhabditina</taxon>
        <taxon>Rhabditomorpha</taxon>
        <taxon>Strongyloidea</taxon>
        <taxon>Ancylostomatidae</taxon>
        <taxon>Bunostominae</taxon>
        <taxon>Necator</taxon>
    </lineage>
</organism>
<feature type="compositionally biased region" description="Polar residues" evidence="1">
    <location>
        <begin position="143"/>
        <end position="153"/>
    </location>
</feature>
<accession>A0ABR1EDV1</accession>
<name>A0ABR1EDV1_NECAM</name>
<gene>
    <name evidence="2" type="primary">Necator_chrX.g22240</name>
    <name evidence="2" type="ORF">RB195_022079</name>
</gene>
<evidence type="ECO:0000256" key="1">
    <source>
        <dbReference type="SAM" id="MobiDB-lite"/>
    </source>
</evidence>
<evidence type="ECO:0008006" key="4">
    <source>
        <dbReference type="Google" id="ProtNLM"/>
    </source>
</evidence>
<comment type="caution">
    <text evidence="2">The sequence shown here is derived from an EMBL/GenBank/DDBJ whole genome shotgun (WGS) entry which is preliminary data.</text>
</comment>
<proteinExistence type="predicted"/>